<dbReference type="GO" id="GO:0016787">
    <property type="term" value="F:hydrolase activity"/>
    <property type="evidence" value="ECO:0007669"/>
    <property type="project" value="UniProtKB-KW"/>
</dbReference>
<dbReference type="Gene3D" id="3.40.50.300">
    <property type="entry name" value="P-loop containing nucleotide triphosphate hydrolases"/>
    <property type="match status" value="2"/>
</dbReference>
<name>A0A5C4TKQ2_FRUSA</name>
<reference evidence="8 9" key="1">
    <citation type="submission" date="2018-05" db="EMBL/GenBank/DDBJ databases">
        <title>Lactobacillus sanfranciscensis Ah4 draft denome sequence.</title>
        <authorList>
            <person name="Zhang G."/>
        </authorList>
    </citation>
    <scope>NUCLEOTIDE SEQUENCE [LARGE SCALE GENOMIC DNA]</scope>
    <source>
        <strain evidence="8 9">Ah4</strain>
    </source>
</reference>
<dbReference type="InterPro" id="IPR002464">
    <property type="entry name" value="DNA/RNA_helicase_DEAH_CS"/>
</dbReference>
<organism evidence="8 9">
    <name type="scientific">Fructilactobacillus sanfranciscensis</name>
    <name type="common">Lactobacillus sanfranciscensis</name>
    <dbReference type="NCBI Taxonomy" id="1625"/>
    <lineage>
        <taxon>Bacteria</taxon>
        <taxon>Bacillati</taxon>
        <taxon>Bacillota</taxon>
        <taxon>Bacilli</taxon>
        <taxon>Lactobacillales</taxon>
        <taxon>Lactobacillaceae</taxon>
        <taxon>Fructilactobacillus</taxon>
    </lineage>
</organism>
<dbReference type="Pfam" id="PF00270">
    <property type="entry name" value="DEAD"/>
    <property type="match status" value="1"/>
</dbReference>
<dbReference type="SMART" id="SM00490">
    <property type="entry name" value="HELICc"/>
    <property type="match status" value="1"/>
</dbReference>
<feature type="domain" description="Helicase ATP-binding" evidence="6">
    <location>
        <begin position="27"/>
        <end position="194"/>
    </location>
</feature>
<dbReference type="PANTHER" id="PTHR13710:SF84">
    <property type="entry name" value="ATP-DEPENDENT DNA HELICASE RECS-RELATED"/>
    <property type="match status" value="1"/>
</dbReference>
<proteinExistence type="predicted"/>
<dbReference type="NCBIfam" id="TIGR00614">
    <property type="entry name" value="recQ_fam"/>
    <property type="match status" value="1"/>
</dbReference>
<dbReference type="GO" id="GO:0005524">
    <property type="term" value="F:ATP binding"/>
    <property type="evidence" value="ECO:0007669"/>
    <property type="project" value="UniProtKB-KW"/>
</dbReference>
<dbReference type="PANTHER" id="PTHR13710">
    <property type="entry name" value="DNA HELICASE RECQ FAMILY MEMBER"/>
    <property type="match status" value="1"/>
</dbReference>
<evidence type="ECO:0000259" key="6">
    <source>
        <dbReference type="PROSITE" id="PS51192"/>
    </source>
</evidence>
<dbReference type="Pfam" id="PF00271">
    <property type="entry name" value="Helicase_C"/>
    <property type="match status" value="1"/>
</dbReference>
<keyword evidence="1" id="KW-0547">Nucleotide-binding</keyword>
<dbReference type="PROSITE" id="PS51194">
    <property type="entry name" value="HELICASE_CTER"/>
    <property type="match status" value="1"/>
</dbReference>
<accession>A0A5C4TKQ2</accession>
<dbReference type="InterPro" id="IPR011545">
    <property type="entry name" value="DEAD/DEAH_box_helicase_dom"/>
</dbReference>
<dbReference type="EMBL" id="QFCR01000003">
    <property type="protein sequence ID" value="TNK90878.1"/>
    <property type="molecule type" value="Genomic_DNA"/>
</dbReference>
<keyword evidence="5" id="KW-0238">DNA-binding</keyword>
<dbReference type="SMART" id="SM00487">
    <property type="entry name" value="DEXDc"/>
    <property type="match status" value="1"/>
</dbReference>
<dbReference type="GO" id="GO:0009378">
    <property type="term" value="F:four-way junction helicase activity"/>
    <property type="evidence" value="ECO:0007669"/>
    <property type="project" value="TreeGrafter"/>
</dbReference>
<dbReference type="Proteomes" id="UP000313312">
    <property type="component" value="Unassembled WGS sequence"/>
</dbReference>
<dbReference type="GO" id="GO:0043138">
    <property type="term" value="F:3'-5' DNA helicase activity"/>
    <property type="evidence" value="ECO:0007669"/>
    <property type="project" value="TreeGrafter"/>
</dbReference>
<evidence type="ECO:0000256" key="4">
    <source>
        <dbReference type="ARBA" id="ARBA00022840"/>
    </source>
</evidence>
<dbReference type="GO" id="GO:0006310">
    <property type="term" value="P:DNA recombination"/>
    <property type="evidence" value="ECO:0007669"/>
    <property type="project" value="InterPro"/>
</dbReference>
<dbReference type="CDD" id="cd17920">
    <property type="entry name" value="DEXHc_RecQ"/>
    <property type="match status" value="1"/>
</dbReference>
<dbReference type="InterPro" id="IPR027417">
    <property type="entry name" value="P-loop_NTPase"/>
</dbReference>
<evidence type="ECO:0000256" key="3">
    <source>
        <dbReference type="ARBA" id="ARBA00022806"/>
    </source>
</evidence>
<dbReference type="GO" id="GO:0005737">
    <property type="term" value="C:cytoplasm"/>
    <property type="evidence" value="ECO:0007669"/>
    <property type="project" value="TreeGrafter"/>
</dbReference>
<dbReference type="InterPro" id="IPR001650">
    <property type="entry name" value="Helicase_C-like"/>
</dbReference>
<keyword evidence="3 8" id="KW-0347">Helicase</keyword>
<dbReference type="InterPro" id="IPR014001">
    <property type="entry name" value="Helicase_ATP-bd"/>
</dbReference>
<comment type="caution">
    <text evidence="8">The sequence shown here is derived from an EMBL/GenBank/DDBJ whole genome shotgun (WGS) entry which is preliminary data.</text>
</comment>
<sequence>MNKTNVKQILKKRFGFDSFNPGQEETIQALQSGKNVLSILPTGAGKSLIYQIYSYLINKPIVIVSPLLSLMNDQVERIRYLGSSNVVAINSEHDWKERKSILSNLEHYRYIFISPEMLNQKEINQSLAKLNIGLFVVDEAHCISKWGIDFRPDYLSLKSNLKKLGNPQTLMLTATASKKVQDDIIKKIGIDNCSRIIESVNRPNIFLAVQKTETEMDKQSNLIYLLTKLKGPGIIYFSSKKMANLMSDMINLKTKLKSAPYHADLSNSDRFKIQHQFMDNELDVVCATNAFGMGIDKSDIKFVIHYHLPKDLESYVQEIGRAGRNGQPSIAILMYSDGDEQIALNLLESSFPTERDYENYNKHKFNYLDEQTKRLLDFYYQHGYSESQIKQIFKENHSLKVKDLYKLVDYINYVGCRRKFIQANFDENFDMHDDDCCDFQHDQIDLTPYEYFITQPTNEFSDWKSIINQLF</sequence>
<dbReference type="SUPFAM" id="SSF52540">
    <property type="entry name" value="P-loop containing nucleoside triphosphate hydrolases"/>
    <property type="match status" value="1"/>
</dbReference>
<dbReference type="InterPro" id="IPR004589">
    <property type="entry name" value="DNA_helicase_ATP-dep_RecQ"/>
</dbReference>
<dbReference type="GO" id="GO:0003677">
    <property type="term" value="F:DNA binding"/>
    <property type="evidence" value="ECO:0007669"/>
    <property type="project" value="UniProtKB-KW"/>
</dbReference>
<gene>
    <name evidence="8" type="ORF">DID87_01895</name>
</gene>
<evidence type="ECO:0000259" key="7">
    <source>
        <dbReference type="PROSITE" id="PS51194"/>
    </source>
</evidence>
<keyword evidence="2" id="KW-0378">Hydrolase</keyword>
<dbReference type="GO" id="GO:0043590">
    <property type="term" value="C:bacterial nucleoid"/>
    <property type="evidence" value="ECO:0007669"/>
    <property type="project" value="TreeGrafter"/>
</dbReference>
<dbReference type="GO" id="GO:0006281">
    <property type="term" value="P:DNA repair"/>
    <property type="evidence" value="ECO:0007669"/>
    <property type="project" value="TreeGrafter"/>
</dbReference>
<feature type="domain" description="Helicase C-terminal" evidence="7">
    <location>
        <begin position="221"/>
        <end position="376"/>
    </location>
</feature>
<dbReference type="AlphaFoldDB" id="A0A5C4TKQ2"/>
<keyword evidence="4" id="KW-0067">ATP-binding</keyword>
<dbReference type="PROSITE" id="PS51192">
    <property type="entry name" value="HELICASE_ATP_BIND_1"/>
    <property type="match status" value="1"/>
</dbReference>
<evidence type="ECO:0000256" key="5">
    <source>
        <dbReference type="ARBA" id="ARBA00023125"/>
    </source>
</evidence>
<evidence type="ECO:0000313" key="8">
    <source>
        <dbReference type="EMBL" id="TNK90878.1"/>
    </source>
</evidence>
<dbReference type="PROSITE" id="PS00690">
    <property type="entry name" value="DEAH_ATP_HELICASE"/>
    <property type="match status" value="1"/>
</dbReference>
<evidence type="ECO:0000313" key="9">
    <source>
        <dbReference type="Proteomes" id="UP000313312"/>
    </source>
</evidence>
<dbReference type="GO" id="GO:0030894">
    <property type="term" value="C:replisome"/>
    <property type="evidence" value="ECO:0007669"/>
    <property type="project" value="TreeGrafter"/>
</dbReference>
<evidence type="ECO:0000256" key="2">
    <source>
        <dbReference type="ARBA" id="ARBA00022801"/>
    </source>
</evidence>
<protein>
    <submittedName>
        <fullName evidence="8">ATP-dependent DNA helicase RecQ</fullName>
    </submittedName>
</protein>
<evidence type="ECO:0000256" key="1">
    <source>
        <dbReference type="ARBA" id="ARBA00022741"/>
    </source>
</evidence>